<comment type="similarity">
    <text evidence="7">Belongs to the NiCoT transporter (TC 2.A.52) family.</text>
</comment>
<dbReference type="PANTHER" id="PTHR33876:SF4">
    <property type="entry name" value="CHLOROPLAST PROTEIN FOR GROWTH AND FERTILITY 2"/>
    <property type="match status" value="1"/>
</dbReference>
<comment type="subcellular location">
    <subcellularLocation>
        <location evidence="7">Cell membrane</location>
        <topology evidence="7">Multi-pass membrane protein</topology>
    </subcellularLocation>
    <subcellularLocation>
        <location evidence="1">Endomembrane system</location>
        <topology evidence="1">Multi-pass membrane protein</topology>
    </subcellularLocation>
</comment>
<keyword evidence="3" id="KW-0533">Nickel</keyword>
<gene>
    <name evidence="9" type="ORF">CAP_5437</name>
</gene>
<dbReference type="GO" id="GO:0005886">
    <property type="term" value="C:plasma membrane"/>
    <property type="evidence" value="ECO:0007669"/>
    <property type="project" value="UniProtKB-SubCell"/>
</dbReference>
<keyword evidence="4 7" id="KW-0812">Transmembrane</keyword>
<feature type="transmembrane region" description="Helical" evidence="7">
    <location>
        <begin position="176"/>
        <end position="202"/>
    </location>
</feature>
<dbReference type="eggNOG" id="COG2215">
    <property type="taxonomic scope" value="Bacteria"/>
</dbReference>
<dbReference type="GO" id="GO:0012505">
    <property type="term" value="C:endomembrane system"/>
    <property type="evidence" value="ECO:0007669"/>
    <property type="project" value="UniProtKB-SubCell"/>
</dbReference>
<dbReference type="RefSeq" id="WP_044245842.1">
    <property type="nucleotide sequence ID" value="NZ_ASRX01000045.1"/>
</dbReference>
<evidence type="ECO:0000256" key="5">
    <source>
        <dbReference type="ARBA" id="ARBA00022989"/>
    </source>
</evidence>
<evidence type="ECO:0000313" key="9">
    <source>
        <dbReference type="EMBL" id="EYF03453.1"/>
    </source>
</evidence>
<keyword evidence="10" id="KW-1185">Reference proteome</keyword>
<keyword evidence="6 7" id="KW-0472">Membrane</keyword>
<evidence type="ECO:0000256" key="4">
    <source>
        <dbReference type="ARBA" id="ARBA00022692"/>
    </source>
</evidence>
<organism evidence="9 10">
    <name type="scientific">Chondromyces apiculatus DSM 436</name>
    <dbReference type="NCBI Taxonomy" id="1192034"/>
    <lineage>
        <taxon>Bacteria</taxon>
        <taxon>Pseudomonadati</taxon>
        <taxon>Myxococcota</taxon>
        <taxon>Polyangia</taxon>
        <taxon>Polyangiales</taxon>
        <taxon>Polyangiaceae</taxon>
        <taxon>Chondromyces</taxon>
    </lineage>
</organism>
<feature type="transmembrane region" description="Helical" evidence="7">
    <location>
        <begin position="45"/>
        <end position="64"/>
    </location>
</feature>
<evidence type="ECO:0000256" key="7">
    <source>
        <dbReference type="RuleBase" id="RU362101"/>
    </source>
</evidence>
<evidence type="ECO:0000256" key="2">
    <source>
        <dbReference type="ARBA" id="ARBA00022448"/>
    </source>
</evidence>
<keyword evidence="5 7" id="KW-1133">Transmembrane helix</keyword>
<protein>
    <recommendedName>
        <fullName evidence="7">Nickel/cobalt efflux system</fullName>
    </recommendedName>
</protein>
<dbReference type="InterPro" id="IPR011541">
    <property type="entry name" value="Ni/Co_transpt_high_affinity"/>
</dbReference>
<evidence type="ECO:0000256" key="3">
    <source>
        <dbReference type="ARBA" id="ARBA00022596"/>
    </source>
</evidence>
<evidence type="ECO:0000313" key="10">
    <source>
        <dbReference type="Proteomes" id="UP000019678"/>
    </source>
</evidence>
<dbReference type="Pfam" id="PF03824">
    <property type="entry name" value="NicO"/>
    <property type="match status" value="1"/>
</dbReference>
<proteinExistence type="inferred from homology"/>
<dbReference type="GO" id="GO:0015099">
    <property type="term" value="F:nickel cation transmembrane transporter activity"/>
    <property type="evidence" value="ECO:0007669"/>
    <property type="project" value="UniProtKB-UniRule"/>
</dbReference>
<dbReference type="OrthoDB" id="5333961at2"/>
<keyword evidence="2 7" id="KW-0813">Transport</keyword>
<evidence type="ECO:0000256" key="1">
    <source>
        <dbReference type="ARBA" id="ARBA00004127"/>
    </source>
</evidence>
<evidence type="ECO:0000256" key="6">
    <source>
        <dbReference type="ARBA" id="ARBA00023136"/>
    </source>
</evidence>
<feature type="transmembrane region" description="Helical" evidence="7">
    <location>
        <begin position="214"/>
        <end position="236"/>
    </location>
</feature>
<reference evidence="9 10" key="1">
    <citation type="submission" date="2013-05" db="EMBL/GenBank/DDBJ databases">
        <title>Genome assembly of Chondromyces apiculatus DSM 436.</title>
        <authorList>
            <person name="Sharma G."/>
            <person name="Khatri I."/>
            <person name="Kaur C."/>
            <person name="Mayilraj S."/>
            <person name="Subramanian S."/>
        </authorList>
    </citation>
    <scope>NUCLEOTIDE SEQUENCE [LARGE SCALE GENOMIC DNA]</scope>
    <source>
        <strain evidence="9 10">DSM 436</strain>
    </source>
</reference>
<dbReference type="PANTHER" id="PTHR33876">
    <property type="entry name" value="UNNAMED PRODUCT"/>
    <property type="match status" value="1"/>
</dbReference>
<feature type="region of interest" description="Disordered" evidence="8">
    <location>
        <begin position="107"/>
        <end position="149"/>
    </location>
</feature>
<sequence>MSLVAASLLGLGIGARHALEADHLAAVCNFVSRGGGVLGAAKTGALWGLGHSLVIVVAGGALVATGAHVPESLAMLLDMAVAVMLVGLGAATLFAYQRARKAAAAARAAQGAREGHDEDERHEGHAGHAGHAGDAAQEGHQPPGRRPLAVGLVHGASGTAAIPLLVATTIPGRSEALVFVVVFGIVSLLVMAAVAALVALPLRSMARRSPEQVRVLQALAGAASIAAGLVVAWSTLGPEA</sequence>
<dbReference type="Proteomes" id="UP000019678">
    <property type="component" value="Unassembled WGS sequence"/>
</dbReference>
<comment type="caution">
    <text evidence="9">The sequence shown here is derived from an EMBL/GenBank/DDBJ whole genome shotgun (WGS) entry which is preliminary data.</text>
</comment>
<feature type="transmembrane region" description="Helical" evidence="7">
    <location>
        <begin position="76"/>
        <end position="96"/>
    </location>
</feature>
<name>A0A017T2I9_9BACT</name>
<accession>A0A017T2I9</accession>
<dbReference type="AlphaFoldDB" id="A0A017T2I9"/>
<comment type="caution">
    <text evidence="7">Lacks conserved residue(s) required for the propagation of feature annotation.</text>
</comment>
<dbReference type="InterPro" id="IPR052776">
    <property type="entry name" value="Chloro_ReproSupport/MetalTrans"/>
</dbReference>
<dbReference type="EMBL" id="ASRX01000045">
    <property type="protein sequence ID" value="EYF03453.1"/>
    <property type="molecule type" value="Genomic_DNA"/>
</dbReference>
<feature type="compositionally biased region" description="Basic and acidic residues" evidence="8">
    <location>
        <begin position="113"/>
        <end position="126"/>
    </location>
</feature>
<evidence type="ECO:0000256" key="8">
    <source>
        <dbReference type="SAM" id="MobiDB-lite"/>
    </source>
</evidence>
<feature type="compositionally biased region" description="Low complexity" evidence="8">
    <location>
        <begin position="132"/>
        <end position="141"/>
    </location>
</feature>